<organism evidence="7 8">
    <name type="scientific">Rotaria socialis</name>
    <dbReference type="NCBI Taxonomy" id="392032"/>
    <lineage>
        <taxon>Eukaryota</taxon>
        <taxon>Metazoa</taxon>
        <taxon>Spiralia</taxon>
        <taxon>Gnathifera</taxon>
        <taxon>Rotifera</taxon>
        <taxon>Eurotatoria</taxon>
        <taxon>Bdelloidea</taxon>
        <taxon>Philodinida</taxon>
        <taxon>Philodinidae</taxon>
        <taxon>Rotaria</taxon>
    </lineage>
</organism>
<evidence type="ECO:0000256" key="1">
    <source>
        <dbReference type="ARBA" id="ARBA00008535"/>
    </source>
</evidence>
<keyword evidence="9" id="KW-1185">Reference proteome</keyword>
<dbReference type="Proteomes" id="UP000663833">
    <property type="component" value="Unassembled WGS sequence"/>
</dbReference>
<comment type="similarity">
    <text evidence="1">Belongs to the TRAFAC class TrmE-Era-EngA-EngB-Septin-like GTPase superfamily. AIG1/Toc34/Toc159-like paraseptin GTPase family. IAN subfamily.</text>
</comment>
<dbReference type="EMBL" id="CAJOBP010003934">
    <property type="protein sequence ID" value="CAF4423846.1"/>
    <property type="molecule type" value="Genomic_DNA"/>
</dbReference>
<evidence type="ECO:0000313" key="8">
    <source>
        <dbReference type="Proteomes" id="UP000663851"/>
    </source>
</evidence>
<feature type="domain" description="AIG1-type G" evidence="3">
    <location>
        <begin position="16"/>
        <end position="127"/>
    </location>
</feature>
<evidence type="ECO:0000313" key="9">
    <source>
        <dbReference type="Proteomes" id="UP000663873"/>
    </source>
</evidence>
<name>A0A820T8N1_9BILA</name>
<dbReference type="AlphaFoldDB" id="A0A820T8N1"/>
<dbReference type="EMBL" id="CAJNXB010005054">
    <property type="protein sequence ID" value="CAF3404968.1"/>
    <property type="molecule type" value="Genomic_DNA"/>
</dbReference>
<comment type="caution">
    <text evidence="7">The sequence shown here is derived from an EMBL/GenBank/DDBJ whole genome shotgun (WGS) entry which is preliminary data.</text>
</comment>
<dbReference type="InterPro" id="IPR027417">
    <property type="entry name" value="P-loop_NTPase"/>
</dbReference>
<dbReference type="InterPro" id="IPR006703">
    <property type="entry name" value="G_AIG1"/>
</dbReference>
<gene>
    <name evidence="7" type="ORF">HFQ381_LOCUS24974</name>
    <name evidence="4" type="ORF">LUA448_LOCUS5152</name>
    <name evidence="5" type="ORF">TIS948_LOCUS28051</name>
    <name evidence="6" type="ORF">UJA718_LOCUS20794</name>
</gene>
<dbReference type="GO" id="GO:0005525">
    <property type="term" value="F:GTP binding"/>
    <property type="evidence" value="ECO:0007669"/>
    <property type="project" value="InterPro"/>
</dbReference>
<dbReference type="CDD" id="cd00882">
    <property type="entry name" value="Ras_like_GTPase"/>
    <property type="match status" value="1"/>
</dbReference>
<dbReference type="EMBL" id="CAJNYD010000421">
    <property type="protein sequence ID" value="CAF3256720.1"/>
    <property type="molecule type" value="Genomic_DNA"/>
</dbReference>
<reference evidence="7" key="1">
    <citation type="submission" date="2021-02" db="EMBL/GenBank/DDBJ databases">
        <authorList>
            <person name="Nowell W R."/>
        </authorList>
    </citation>
    <scope>NUCLEOTIDE SEQUENCE</scope>
</reference>
<evidence type="ECO:0000313" key="6">
    <source>
        <dbReference type="EMBL" id="CAF4423846.1"/>
    </source>
</evidence>
<dbReference type="Pfam" id="PF04548">
    <property type="entry name" value="AIG1"/>
    <property type="match status" value="1"/>
</dbReference>
<evidence type="ECO:0000313" key="7">
    <source>
        <dbReference type="EMBL" id="CAF4465024.1"/>
    </source>
</evidence>
<evidence type="ECO:0000313" key="5">
    <source>
        <dbReference type="EMBL" id="CAF3404968.1"/>
    </source>
</evidence>
<dbReference type="Proteomes" id="UP000663851">
    <property type="component" value="Unassembled WGS sequence"/>
</dbReference>
<dbReference type="SUPFAM" id="SSF52540">
    <property type="entry name" value="P-loop containing nucleoside triphosphate hydrolases"/>
    <property type="match status" value="1"/>
</dbReference>
<accession>A0A820T8N1</accession>
<dbReference type="Gene3D" id="3.40.50.300">
    <property type="entry name" value="P-loop containing nucleotide triphosphate hydrolases"/>
    <property type="match status" value="1"/>
</dbReference>
<dbReference type="Proteomes" id="UP000663873">
    <property type="component" value="Unassembled WGS sequence"/>
</dbReference>
<dbReference type="EMBL" id="CAJOBO010002719">
    <property type="protein sequence ID" value="CAF4465024.1"/>
    <property type="molecule type" value="Genomic_DNA"/>
</dbReference>
<keyword evidence="2" id="KW-0547">Nucleotide-binding</keyword>
<sequence>MLAASAESKNCEFSTIILDNTGSGKSYLCNALIGHKQFKSDFQVEAVPTETNCAPVMMGSNSITMYDTPGLVEASQQQTDPNQKEITEVFRKCPKSVVLFVWTHTSECVHKNDVIAFKDLNDAYNFPVKSLIFVVNNVPQRRPVDYEDAFFTTLSYMLEPMPVSRDDIIFIDSMEPWEKGRIQEAREKLLISISSHHAELQKQYVPINLQSGDWEYVRKLLESQRLDAEKDWKAFQKQIQAKQNTTKKHSPIAYLDPEYSFQIILIDISKHLNALSSCILKTLLKLTNYSILIYKDLKFSDFNGLPKKSTLLFVSSEFALSMENNKPDYVKAIFILENDQNKVDHRERFATGEDLMCQLADELYRCYKKEANDFLICGNSSKASIKEKQANRIHSELQQVHQEYFSNYITTKVSICTTTTLLWLRSKLQNDADVEKVKNIFQGIISNFFEFDSALKCQNYLLDYKSAAGGLFLIIDSDYDNTVVADFQQLLNVKGVYHYWLSDKTNINNYGDLCLQLTCDLIAYYTKLGDDCSAKQDAKTARDMFMKANELCKILGEL</sequence>
<evidence type="ECO:0000256" key="2">
    <source>
        <dbReference type="ARBA" id="ARBA00022741"/>
    </source>
</evidence>
<evidence type="ECO:0000259" key="3">
    <source>
        <dbReference type="Pfam" id="PF04548"/>
    </source>
</evidence>
<dbReference type="OrthoDB" id="10018068at2759"/>
<evidence type="ECO:0000313" key="4">
    <source>
        <dbReference type="EMBL" id="CAF3256720.1"/>
    </source>
</evidence>
<proteinExistence type="inferred from homology"/>
<protein>
    <recommendedName>
        <fullName evidence="3">AIG1-type G domain-containing protein</fullName>
    </recommendedName>
</protein>
<dbReference type="Proteomes" id="UP000663825">
    <property type="component" value="Unassembled WGS sequence"/>
</dbReference>